<feature type="transmembrane region" description="Helical" evidence="5">
    <location>
        <begin position="83"/>
        <end position="112"/>
    </location>
</feature>
<gene>
    <name evidence="6" type="ORF">CCO03_04895</name>
</gene>
<evidence type="ECO:0000256" key="1">
    <source>
        <dbReference type="ARBA" id="ARBA00004141"/>
    </source>
</evidence>
<evidence type="ECO:0000256" key="5">
    <source>
        <dbReference type="SAM" id="Phobius"/>
    </source>
</evidence>
<evidence type="ECO:0000256" key="2">
    <source>
        <dbReference type="ARBA" id="ARBA00022692"/>
    </source>
</evidence>
<evidence type="ECO:0008006" key="8">
    <source>
        <dbReference type="Google" id="ProtNLM"/>
    </source>
</evidence>
<dbReference type="Pfam" id="PF07264">
    <property type="entry name" value="EI24"/>
    <property type="match status" value="1"/>
</dbReference>
<feature type="transmembrane region" description="Helical" evidence="5">
    <location>
        <begin position="205"/>
        <end position="235"/>
    </location>
</feature>
<dbReference type="InterPro" id="IPR059112">
    <property type="entry name" value="CysZ/EI24"/>
</dbReference>
<evidence type="ECO:0000313" key="6">
    <source>
        <dbReference type="EMBL" id="ARU04101.1"/>
    </source>
</evidence>
<proteinExistence type="predicted"/>
<keyword evidence="4 5" id="KW-0472">Membrane</keyword>
<reference evidence="6 7" key="1">
    <citation type="submission" date="2017-05" db="EMBL/GenBank/DDBJ databases">
        <authorList>
            <person name="Song R."/>
            <person name="Chenine A.L."/>
            <person name="Ruprecht R.M."/>
        </authorList>
    </citation>
    <scope>NUCLEOTIDE SEQUENCE [LARGE SCALE GENOMIC DNA]</scope>
    <source>
        <strain evidence="6 7">DSM 26136</strain>
    </source>
</reference>
<dbReference type="AlphaFoldDB" id="A0A1Y0EKW7"/>
<keyword evidence="3 5" id="KW-1133">Transmembrane helix</keyword>
<feature type="transmembrane region" description="Helical" evidence="5">
    <location>
        <begin position="241"/>
        <end position="260"/>
    </location>
</feature>
<comment type="subcellular location">
    <subcellularLocation>
        <location evidence="1">Membrane</location>
        <topology evidence="1">Multi-pass membrane protein</topology>
    </subcellularLocation>
</comment>
<organism evidence="6 7">
    <name type="scientific">Comamonas serinivorans</name>
    <dbReference type="NCBI Taxonomy" id="1082851"/>
    <lineage>
        <taxon>Bacteria</taxon>
        <taxon>Pseudomonadati</taxon>
        <taxon>Pseudomonadota</taxon>
        <taxon>Betaproteobacteria</taxon>
        <taxon>Burkholderiales</taxon>
        <taxon>Comamonadaceae</taxon>
        <taxon>Comamonas</taxon>
    </lineage>
</organism>
<dbReference type="KEGG" id="cser:CCO03_04895"/>
<evidence type="ECO:0000256" key="4">
    <source>
        <dbReference type="ARBA" id="ARBA00023136"/>
    </source>
</evidence>
<dbReference type="EMBL" id="CP021455">
    <property type="protein sequence ID" value="ARU04101.1"/>
    <property type="molecule type" value="Genomic_DNA"/>
</dbReference>
<dbReference type="OrthoDB" id="8565703at2"/>
<evidence type="ECO:0000256" key="3">
    <source>
        <dbReference type="ARBA" id="ARBA00022989"/>
    </source>
</evidence>
<protein>
    <recommendedName>
        <fullName evidence="8">EI24 domain-containing protein</fullName>
    </recommendedName>
</protein>
<feature type="transmembrane region" description="Helical" evidence="5">
    <location>
        <begin position="21"/>
        <end position="43"/>
    </location>
</feature>
<keyword evidence="2 5" id="KW-0812">Transmembrane</keyword>
<name>A0A1Y0EKW7_9BURK</name>
<sequence>MTRVLRSLRLALADLLRPRTWAYVVLPILLLGLLVGGVSVLFWDEASSGLLRWLSGWAMVEAVQHHMTRWFGHAAWLGDVGGVLVGLMLAMALYTVALLCAVVVASAVLAPLVARDVARRRFGGLARRGETTFWQSVVWSASALARAMLYLLISLPLWWVPGVHFIVPPLIWGWLNARVMGFDVLSDFATGLELRELLRTRRRDLVLMGVVTGLLGAAPAVVWASGLLFAAFFAVLMPLAAMIYMAVLVFTALWFAHYTLDELQLLRDKNGSTAVFPIQNKSKLANTA</sequence>
<accession>A0A1Y0EKW7</accession>
<feature type="transmembrane region" description="Helical" evidence="5">
    <location>
        <begin position="133"/>
        <end position="152"/>
    </location>
</feature>
<keyword evidence="7" id="KW-1185">Reference proteome</keyword>
<dbReference type="Proteomes" id="UP000196138">
    <property type="component" value="Chromosome"/>
</dbReference>
<dbReference type="RefSeq" id="WP_087277989.1">
    <property type="nucleotide sequence ID" value="NZ_CP021455.1"/>
</dbReference>
<evidence type="ECO:0000313" key="7">
    <source>
        <dbReference type="Proteomes" id="UP000196138"/>
    </source>
</evidence>